<dbReference type="OrthoDB" id="3178268at2"/>
<sequence>MSEHGIRAFLRPPHRRISSHPTMTRALGVDRSATGGVEDLAHHIAVVSARDGWRSAVGMISARWDQLLATRPSALLAAINALPGEAIIAMPSLLIAVNYLRHVLRGDDSGRFHDLPFDAYGRESRTSDLLDALVAATARSAGQRTSGRLALAVESARTARRLLEEASDRARADAQNALPQLLARWGRTFELADVGGAREYEEAWDLGELTGQVQIARRAAAALAWLHADHGRLSDAERWLERARRTGSLSSRHDAPLHLAAALISNDRLDPEAAERRLLALAEAPSRDYWAAELWVRALVARGSRETAQMHVTLHAEIQRRPLTLVQDGANRRHVGAAAARIALLQNSAAPTPPEPTIQTPFDGVMAAAAAYRAGRYRAAITHAMPAAGDGGSPRLRGGALLLTAAARLGLRRMSSASVAFGSAHAIIEAEGLYSAYGIIDPEHLRELIGLTGLTSSASPDALNRTTSGRHRSNDIGRLTRREREVLALLASDRSFSDIASALYISVNTLKGTTRSIYRKLGVHSRAEASDLADRAGLA</sequence>
<proteinExistence type="predicted"/>
<dbReference type="GO" id="GO:0006355">
    <property type="term" value="P:regulation of DNA-templated transcription"/>
    <property type="evidence" value="ECO:0007669"/>
    <property type="project" value="InterPro"/>
</dbReference>
<dbReference type="Proteomes" id="UP000288603">
    <property type="component" value="Unassembled WGS sequence"/>
</dbReference>
<dbReference type="PANTHER" id="PTHR43214">
    <property type="entry name" value="TWO-COMPONENT RESPONSE REGULATOR"/>
    <property type="match status" value="1"/>
</dbReference>
<evidence type="ECO:0000256" key="1">
    <source>
        <dbReference type="ARBA" id="ARBA00023125"/>
    </source>
</evidence>
<dbReference type="SMART" id="SM00421">
    <property type="entry name" value="HTH_LUXR"/>
    <property type="match status" value="1"/>
</dbReference>
<dbReference type="GO" id="GO:0003677">
    <property type="term" value="F:DNA binding"/>
    <property type="evidence" value="ECO:0007669"/>
    <property type="project" value="UniProtKB-KW"/>
</dbReference>
<organism evidence="3 4">
    <name type="scientific">Labedella populi</name>
    <dbReference type="NCBI Taxonomy" id="2498850"/>
    <lineage>
        <taxon>Bacteria</taxon>
        <taxon>Bacillati</taxon>
        <taxon>Actinomycetota</taxon>
        <taxon>Actinomycetes</taxon>
        <taxon>Micrococcales</taxon>
        <taxon>Microbacteriaceae</taxon>
        <taxon>Labedella</taxon>
    </lineage>
</organism>
<dbReference type="InterPro" id="IPR036388">
    <property type="entry name" value="WH-like_DNA-bd_sf"/>
</dbReference>
<evidence type="ECO:0000313" key="4">
    <source>
        <dbReference type="Proteomes" id="UP000288603"/>
    </source>
</evidence>
<dbReference type="SUPFAM" id="SSF46894">
    <property type="entry name" value="C-terminal effector domain of the bipartite response regulators"/>
    <property type="match status" value="1"/>
</dbReference>
<keyword evidence="4" id="KW-1185">Reference proteome</keyword>
<gene>
    <name evidence="3" type="ORF">ELQ92_01475</name>
</gene>
<name>A0A444QEJ1_9MICO</name>
<evidence type="ECO:0000259" key="2">
    <source>
        <dbReference type="PROSITE" id="PS50043"/>
    </source>
</evidence>
<keyword evidence="1" id="KW-0238">DNA-binding</keyword>
<dbReference type="EMBL" id="RZNC01000001">
    <property type="protein sequence ID" value="RWZ67960.1"/>
    <property type="molecule type" value="Genomic_DNA"/>
</dbReference>
<dbReference type="PROSITE" id="PS50043">
    <property type="entry name" value="HTH_LUXR_2"/>
    <property type="match status" value="1"/>
</dbReference>
<dbReference type="Pfam" id="PF00196">
    <property type="entry name" value="GerE"/>
    <property type="match status" value="1"/>
</dbReference>
<dbReference type="InterPro" id="IPR039420">
    <property type="entry name" value="WalR-like"/>
</dbReference>
<feature type="domain" description="HTH luxR-type" evidence="2">
    <location>
        <begin position="472"/>
        <end position="537"/>
    </location>
</feature>
<reference evidence="3 4" key="1">
    <citation type="submission" date="2018-12" db="EMBL/GenBank/DDBJ databases">
        <authorList>
            <person name="Li F."/>
        </authorList>
    </citation>
    <scope>NUCLEOTIDE SEQUENCE [LARGE SCALE GENOMIC DNA]</scope>
    <source>
        <strain evidence="3 4">8H24J-4-2</strain>
    </source>
</reference>
<dbReference type="CDD" id="cd06170">
    <property type="entry name" value="LuxR_C_like"/>
    <property type="match status" value="1"/>
</dbReference>
<dbReference type="InterPro" id="IPR000792">
    <property type="entry name" value="Tscrpt_reg_LuxR_C"/>
</dbReference>
<dbReference type="InterPro" id="IPR016032">
    <property type="entry name" value="Sig_transdc_resp-reg_C-effctor"/>
</dbReference>
<comment type="caution">
    <text evidence="3">The sequence shown here is derived from an EMBL/GenBank/DDBJ whole genome shotgun (WGS) entry which is preliminary data.</text>
</comment>
<dbReference type="Gene3D" id="1.10.10.10">
    <property type="entry name" value="Winged helix-like DNA-binding domain superfamily/Winged helix DNA-binding domain"/>
    <property type="match status" value="1"/>
</dbReference>
<evidence type="ECO:0000313" key="3">
    <source>
        <dbReference type="EMBL" id="RWZ67960.1"/>
    </source>
</evidence>
<dbReference type="AlphaFoldDB" id="A0A444QEJ1"/>
<dbReference type="PRINTS" id="PR00038">
    <property type="entry name" value="HTHLUXR"/>
</dbReference>
<protein>
    <submittedName>
        <fullName evidence="3">Helix-turn-helix transcriptional regulator</fullName>
    </submittedName>
</protein>
<accession>A0A444QEJ1</accession>